<name>A0A0G4K372_9SPIR</name>
<organism evidence="1 2">
    <name type="scientific">Brachyspira suanatina</name>
    <dbReference type="NCBI Taxonomy" id="381802"/>
    <lineage>
        <taxon>Bacteria</taxon>
        <taxon>Pseudomonadati</taxon>
        <taxon>Spirochaetota</taxon>
        <taxon>Spirochaetia</taxon>
        <taxon>Brachyspirales</taxon>
        <taxon>Brachyspiraceae</taxon>
        <taxon>Brachyspira</taxon>
    </lineage>
</organism>
<dbReference type="AlphaFoldDB" id="A0A0G4K372"/>
<sequence length="44" mass="5264">MIKKFKNNNYNDSVIFNDDDYNSLIEEYNDIIKDNTSDKENESL</sequence>
<dbReference type="RefSeq" id="WP_280642022.1">
    <property type="nucleotide sequence ID" value="NZ_CVLB01000001.1"/>
</dbReference>
<reference evidence="2" key="1">
    <citation type="submission" date="2015-04" db="EMBL/GenBank/DDBJ databases">
        <authorList>
            <person name="Mushtaq Mamoona"/>
        </authorList>
    </citation>
    <scope>NUCLEOTIDE SEQUENCE [LARGE SCALE GENOMIC DNA]</scope>
    <source>
        <strain evidence="2">AN4859/03</strain>
    </source>
</reference>
<evidence type="ECO:0000313" key="1">
    <source>
        <dbReference type="EMBL" id="CRF31394.1"/>
    </source>
</evidence>
<dbReference type="EMBL" id="CVLB01000001">
    <property type="protein sequence ID" value="CRF31394.1"/>
    <property type="molecule type" value="Genomic_DNA"/>
</dbReference>
<dbReference type="Proteomes" id="UP000043763">
    <property type="component" value="Unassembled WGS sequence"/>
</dbReference>
<accession>A0A0G4K372</accession>
<evidence type="ECO:0000313" key="2">
    <source>
        <dbReference type="Proteomes" id="UP000043763"/>
    </source>
</evidence>
<proteinExistence type="predicted"/>
<protein>
    <submittedName>
        <fullName evidence="1">Uncharacterized protein</fullName>
    </submittedName>
</protein>
<keyword evidence="2" id="KW-1185">Reference proteome</keyword>
<gene>
    <name evidence="1" type="ORF">BRSU_0080</name>
</gene>